<dbReference type="RefSeq" id="WP_341409003.1">
    <property type="nucleotide sequence ID" value="NZ_JBBUTH010000001.1"/>
</dbReference>
<dbReference type="EMBL" id="JBBUTH010000001">
    <property type="protein sequence ID" value="MEK8049335.1"/>
    <property type="molecule type" value="Genomic_DNA"/>
</dbReference>
<accession>A0ABU9CG91</accession>
<dbReference type="InterPro" id="IPR036866">
    <property type="entry name" value="RibonucZ/Hydroxyglut_hydro"/>
</dbReference>
<protein>
    <submittedName>
        <fullName evidence="1">Uncharacterized protein</fullName>
    </submittedName>
</protein>
<keyword evidence="2" id="KW-1185">Reference proteome</keyword>
<name>A0ABU9CG91_9BURK</name>
<comment type="caution">
    <text evidence="1">The sequence shown here is derived from an EMBL/GenBank/DDBJ whole genome shotgun (WGS) entry which is preliminary data.</text>
</comment>
<evidence type="ECO:0000313" key="2">
    <source>
        <dbReference type="Proteomes" id="UP001365405"/>
    </source>
</evidence>
<organism evidence="1 2">
    <name type="scientific">Pseudaquabacterium inlustre</name>
    <dbReference type="NCBI Taxonomy" id="2984192"/>
    <lineage>
        <taxon>Bacteria</taxon>
        <taxon>Pseudomonadati</taxon>
        <taxon>Pseudomonadota</taxon>
        <taxon>Betaproteobacteria</taxon>
        <taxon>Burkholderiales</taxon>
        <taxon>Sphaerotilaceae</taxon>
        <taxon>Pseudaquabacterium</taxon>
    </lineage>
</organism>
<reference evidence="1 2" key="1">
    <citation type="submission" date="2024-04" db="EMBL/GenBank/DDBJ databases">
        <title>Novel species of the genus Ideonella isolated from streams.</title>
        <authorList>
            <person name="Lu H."/>
        </authorList>
    </citation>
    <scope>NUCLEOTIDE SEQUENCE [LARGE SCALE GENOMIC DNA]</scope>
    <source>
        <strain evidence="1 2">DXS22W</strain>
    </source>
</reference>
<gene>
    <name evidence="1" type="ORF">AACH10_03695</name>
</gene>
<proteinExistence type="predicted"/>
<dbReference type="Gene3D" id="3.60.15.10">
    <property type="entry name" value="Ribonuclease Z/Hydroxyacylglutathione hydrolase-like"/>
    <property type="match status" value="1"/>
</dbReference>
<dbReference type="Proteomes" id="UP001365405">
    <property type="component" value="Unassembled WGS sequence"/>
</dbReference>
<evidence type="ECO:0000313" key="1">
    <source>
        <dbReference type="EMBL" id="MEK8049335.1"/>
    </source>
</evidence>
<sequence>MRIETLGPGLWWVPAQPGEADAANRGQVSNLVLAADPPDAGPATAGARLWLLGSGPSPAFGRRLACQVRRQLGRPITDVVSPWARPELVLGAKGVVAGRAVRHWAHAEVARAMAEQCPHCVQRLRARLGTAAVDLGPSPIPRPTALLQGEQGTLGPWRWWRLPRSDGRVVTVWRAQAQAMWFAPGLLSGAGGSGPPDGRDADLALLAASAGRLAELASDTDASSAPRFLGEQGAPQPADAARQLQAYWLELLAQARAALERGEADTAPAPAWPGLPAGWAGHPWHALNWQRAWRQVEPSVLAAPLR</sequence>